<dbReference type="NCBIfam" id="TIGR00745">
    <property type="entry name" value="apbA_panE"/>
    <property type="match status" value="1"/>
</dbReference>
<dbReference type="InterPro" id="IPR013332">
    <property type="entry name" value="KPR_N"/>
</dbReference>
<reference evidence="14" key="1">
    <citation type="submission" date="2024-05" db="EMBL/GenBank/DDBJ databases">
        <authorList>
            <person name="Bunk B."/>
            <person name="Swiderski J."/>
            <person name="Sproer C."/>
            <person name="Thiel V."/>
        </authorList>
    </citation>
    <scope>NUCLEOTIDE SEQUENCE</scope>
    <source>
        <strain evidence="14">DSM 17735</strain>
    </source>
</reference>
<dbReference type="Gene3D" id="1.10.1040.10">
    <property type="entry name" value="N-(1-d-carboxylethyl)-l-norvaline Dehydrogenase, domain 2"/>
    <property type="match status" value="1"/>
</dbReference>
<comment type="pathway">
    <text evidence="2 11">Cofactor biosynthesis; (R)-pantothenate biosynthesis; (R)-pantoate from 3-methyl-2-oxobutanoate: step 2/2.</text>
</comment>
<evidence type="ECO:0000259" key="12">
    <source>
        <dbReference type="Pfam" id="PF02558"/>
    </source>
</evidence>
<evidence type="ECO:0000256" key="11">
    <source>
        <dbReference type="RuleBase" id="RU362068"/>
    </source>
</evidence>
<evidence type="ECO:0000256" key="3">
    <source>
        <dbReference type="ARBA" id="ARBA00007870"/>
    </source>
</evidence>
<accession>A0AAU7LMG8</accession>
<dbReference type="FunFam" id="3.40.50.720:FF:000307">
    <property type="entry name" value="2-dehydropantoate 2-reductase"/>
    <property type="match status" value="1"/>
</dbReference>
<comment type="catalytic activity">
    <reaction evidence="10 11">
        <text>(R)-pantoate + NADP(+) = 2-dehydropantoate + NADPH + H(+)</text>
        <dbReference type="Rhea" id="RHEA:16233"/>
        <dbReference type="ChEBI" id="CHEBI:11561"/>
        <dbReference type="ChEBI" id="CHEBI:15378"/>
        <dbReference type="ChEBI" id="CHEBI:15980"/>
        <dbReference type="ChEBI" id="CHEBI:57783"/>
        <dbReference type="ChEBI" id="CHEBI:58349"/>
        <dbReference type="EC" id="1.1.1.169"/>
    </reaction>
</comment>
<evidence type="ECO:0000313" key="14">
    <source>
        <dbReference type="EMBL" id="XBP68780.1"/>
    </source>
</evidence>
<evidence type="ECO:0000256" key="1">
    <source>
        <dbReference type="ARBA" id="ARBA00002919"/>
    </source>
</evidence>
<feature type="domain" description="Ketopantoate reductase C-terminal" evidence="13">
    <location>
        <begin position="182"/>
        <end position="307"/>
    </location>
</feature>
<dbReference type="Pfam" id="PF08546">
    <property type="entry name" value="ApbA_C"/>
    <property type="match status" value="1"/>
</dbReference>
<evidence type="ECO:0000256" key="4">
    <source>
        <dbReference type="ARBA" id="ARBA00013014"/>
    </source>
</evidence>
<comment type="function">
    <text evidence="1 11">Catalyzes the NADPH-dependent reduction of ketopantoate into pantoic acid.</text>
</comment>
<evidence type="ECO:0000256" key="9">
    <source>
        <dbReference type="ARBA" id="ARBA00032024"/>
    </source>
</evidence>
<keyword evidence="6 11" id="KW-0566">Pantothenate biosynthesis</keyword>
<evidence type="ECO:0000259" key="13">
    <source>
        <dbReference type="Pfam" id="PF08546"/>
    </source>
</evidence>
<dbReference type="Pfam" id="PF02558">
    <property type="entry name" value="ApbA"/>
    <property type="match status" value="1"/>
</dbReference>
<dbReference type="InterPro" id="IPR003710">
    <property type="entry name" value="ApbA"/>
</dbReference>
<dbReference type="InterPro" id="IPR051402">
    <property type="entry name" value="KPR-Related"/>
</dbReference>
<comment type="similarity">
    <text evidence="3 11">Belongs to the ketopantoate reductase family.</text>
</comment>
<dbReference type="InterPro" id="IPR036291">
    <property type="entry name" value="NAD(P)-bd_dom_sf"/>
</dbReference>
<dbReference type="EMBL" id="CP157675">
    <property type="protein sequence ID" value="XBP68780.1"/>
    <property type="molecule type" value="Genomic_DNA"/>
</dbReference>
<dbReference type="GO" id="GO:0008677">
    <property type="term" value="F:2-dehydropantoate 2-reductase activity"/>
    <property type="evidence" value="ECO:0007669"/>
    <property type="project" value="UniProtKB-EC"/>
</dbReference>
<evidence type="ECO:0000256" key="5">
    <source>
        <dbReference type="ARBA" id="ARBA00019465"/>
    </source>
</evidence>
<evidence type="ECO:0000256" key="8">
    <source>
        <dbReference type="ARBA" id="ARBA00023002"/>
    </source>
</evidence>
<dbReference type="EC" id="1.1.1.169" evidence="4 11"/>
<dbReference type="SUPFAM" id="SSF51735">
    <property type="entry name" value="NAD(P)-binding Rossmann-fold domains"/>
    <property type="match status" value="1"/>
</dbReference>
<evidence type="ECO:0000256" key="7">
    <source>
        <dbReference type="ARBA" id="ARBA00022857"/>
    </source>
</evidence>
<feature type="domain" description="Ketopantoate reductase N-terminal" evidence="12">
    <location>
        <begin position="3"/>
        <end position="156"/>
    </location>
</feature>
<dbReference type="InterPro" id="IPR013328">
    <property type="entry name" value="6PGD_dom2"/>
</dbReference>
<dbReference type="AlphaFoldDB" id="A0AAU7LMG8"/>
<gene>
    <name evidence="14" type="ORF">ABLV49_12775</name>
</gene>
<name>A0AAU7LMG8_9BURK</name>
<evidence type="ECO:0000256" key="10">
    <source>
        <dbReference type="ARBA" id="ARBA00048793"/>
    </source>
</evidence>
<evidence type="ECO:0000256" key="2">
    <source>
        <dbReference type="ARBA" id="ARBA00004994"/>
    </source>
</evidence>
<protein>
    <recommendedName>
        <fullName evidence="5 11">2-dehydropantoate 2-reductase</fullName>
        <ecNumber evidence="4 11">1.1.1.169</ecNumber>
    </recommendedName>
    <alternativeName>
        <fullName evidence="9 11">Ketopantoate reductase</fullName>
    </alternativeName>
</protein>
<dbReference type="PANTHER" id="PTHR21708">
    <property type="entry name" value="PROBABLE 2-DEHYDROPANTOATE 2-REDUCTASE"/>
    <property type="match status" value="1"/>
</dbReference>
<dbReference type="InterPro" id="IPR013752">
    <property type="entry name" value="KPA_reductase"/>
</dbReference>
<dbReference type="Gene3D" id="3.40.50.720">
    <property type="entry name" value="NAD(P)-binding Rossmann-like Domain"/>
    <property type="match status" value="1"/>
</dbReference>
<dbReference type="RefSeq" id="WP_349276904.1">
    <property type="nucleotide sequence ID" value="NZ_CBCSCU010000022.1"/>
</dbReference>
<dbReference type="GO" id="GO:0015940">
    <property type="term" value="P:pantothenate biosynthetic process"/>
    <property type="evidence" value="ECO:0007669"/>
    <property type="project" value="UniProtKB-KW"/>
</dbReference>
<organism evidence="14">
    <name type="scientific">Polaromonas hydrogenivorans</name>
    <dbReference type="NCBI Taxonomy" id="335476"/>
    <lineage>
        <taxon>Bacteria</taxon>
        <taxon>Pseudomonadati</taxon>
        <taxon>Pseudomonadota</taxon>
        <taxon>Betaproteobacteria</taxon>
        <taxon>Burkholderiales</taxon>
        <taxon>Comamonadaceae</taxon>
        <taxon>Polaromonas</taxon>
    </lineage>
</organism>
<keyword evidence="7 11" id="KW-0521">NADP</keyword>
<dbReference type="SUPFAM" id="SSF48179">
    <property type="entry name" value="6-phosphogluconate dehydrogenase C-terminal domain-like"/>
    <property type="match status" value="1"/>
</dbReference>
<sequence>MKICVLGAGALGCAIGGVLTEAGNEVWLVNRGQAHVDAMKQHGLVMRDQGVDRVVKVLATTDCHEIASTAGPVDLIIVLVKSFHTRAAIESALPIVGEHTVVMSLQNGLGHEDTLAEVVGRGKVLAGKTYAGGVMLALGHIIVGTQGKETHIGELDGGISDRVSRIADTFNRAGLLTTVSSNIMGTMWDKLLVNVATGALSGITRLPYGELYQVPEVEACAIAAVAEAMAVARASGIQLSITEPRQPWVMAAAGLPPEFKASMLQSLEKGSVTEIDYINGAVVRQGAKVGVPTPVNQALVACIKGVERSLPR</sequence>
<keyword evidence="8 11" id="KW-0560">Oxidoreductase</keyword>
<dbReference type="GO" id="GO:0005737">
    <property type="term" value="C:cytoplasm"/>
    <property type="evidence" value="ECO:0007669"/>
    <property type="project" value="TreeGrafter"/>
</dbReference>
<evidence type="ECO:0000256" key="6">
    <source>
        <dbReference type="ARBA" id="ARBA00022655"/>
    </source>
</evidence>
<proteinExistence type="inferred from homology"/>
<dbReference type="InterPro" id="IPR008927">
    <property type="entry name" value="6-PGluconate_DH-like_C_sf"/>
</dbReference>
<dbReference type="PANTHER" id="PTHR21708:SF26">
    <property type="entry name" value="2-DEHYDROPANTOATE 2-REDUCTASE"/>
    <property type="match status" value="1"/>
</dbReference>